<proteinExistence type="predicted"/>
<evidence type="ECO:0000256" key="7">
    <source>
        <dbReference type="SAM" id="Phobius"/>
    </source>
</evidence>
<dbReference type="PANTHER" id="PTHR31422">
    <property type="entry name" value="BNAANNG28530D PROTEIN"/>
    <property type="match status" value="1"/>
</dbReference>
<comment type="caution">
    <text evidence="9">The sequence shown here is derived from an EMBL/GenBank/DDBJ whole genome shotgun (WGS) entry which is preliminary data.</text>
</comment>
<accession>A0A8S9SCX6</accession>
<dbReference type="AlphaFoldDB" id="A0A8S9SCX6"/>
<name>A0A8S9SCX6_BRACR</name>
<dbReference type="GO" id="GO:0080115">
    <property type="term" value="F:myosin XI tail binding"/>
    <property type="evidence" value="ECO:0007669"/>
    <property type="project" value="UniProtKB-ARBA"/>
</dbReference>
<dbReference type="PROSITE" id="PS51775">
    <property type="entry name" value="GTD_BINDING"/>
    <property type="match status" value="1"/>
</dbReference>
<feature type="region of interest" description="Disordered" evidence="6">
    <location>
        <begin position="627"/>
        <end position="663"/>
    </location>
</feature>
<evidence type="ECO:0000256" key="5">
    <source>
        <dbReference type="SAM" id="Coils"/>
    </source>
</evidence>
<dbReference type="Pfam" id="PF04576">
    <property type="entry name" value="Zein-binding"/>
    <property type="match status" value="1"/>
</dbReference>
<dbReference type="InterPro" id="IPR007656">
    <property type="entry name" value="GTD-bd"/>
</dbReference>
<organism evidence="9 10">
    <name type="scientific">Brassica cretica</name>
    <name type="common">Mustard</name>
    <dbReference type="NCBI Taxonomy" id="69181"/>
    <lineage>
        <taxon>Eukaryota</taxon>
        <taxon>Viridiplantae</taxon>
        <taxon>Streptophyta</taxon>
        <taxon>Embryophyta</taxon>
        <taxon>Tracheophyta</taxon>
        <taxon>Spermatophyta</taxon>
        <taxon>Magnoliopsida</taxon>
        <taxon>eudicotyledons</taxon>
        <taxon>Gunneridae</taxon>
        <taxon>Pentapetalae</taxon>
        <taxon>rosids</taxon>
        <taxon>malvids</taxon>
        <taxon>Brassicales</taxon>
        <taxon>Brassicaceae</taxon>
        <taxon>Brassiceae</taxon>
        <taxon>Brassica</taxon>
    </lineage>
</organism>
<dbReference type="EMBL" id="QGKX02000088">
    <property type="protein sequence ID" value="KAF3589869.1"/>
    <property type="molecule type" value="Genomic_DNA"/>
</dbReference>
<sequence length="663" mass="74146">MQSEEGSSPVQEVGSGRGKWSFGLHPFSSSPSSLSLSVSGEGDFSSSEAASLTTPIYRSIQSFTAASNLHQEVGSGRGKWSFGLHPFSSSPSSLSLSVSGEGDFSSSEAASLTTPIYRSIQSFTAASNLHQISAAVVYSHPIHKDLAVVLRIETIEGAFLNLTIAYLLLCASLFIHVVLRSIGLLGFSLPRFHNGRFGDPNMCIEGNLVACASEKISSVDRLIKSKIPFGSITNDDDSKRFVEMKLVRKNSGDVSNARVKDETEEGASRDEQNVMNLMTVQGVKGKRFVTRRPRKGLKNPRRCRVDYGSLGSVSSSEAFDETVKHPLMQPYDNVFIRASNDRKDDVKTEERTSPSHWPELEKTVSLNSSASLCFVRNVEEKSINELEEALKKERAARAAVCVELDKERSAAASAADEAMAMIHRLQDEKAAIEMEAMQFQRMVEEKSTFDAEEMVILKDILIRREREKHFLEKEVEAYRDLLIETEESECSLPKENQKQEPPQERRALLVQEHDGTVLDMHYREDKNRYLYTSDSEVAYSRVRDVYMVKEEKENVGKKKSLEESSASNGIIVSGIARKLPPLCRPRKQSLSSSGSRRKSMSAVDYERLKIENEVELLRERLKAVQEERKELTRRASLPPLSSKVRVTSKNRGLRRSSMDLHSS</sequence>
<feature type="domain" description="GTD-binding" evidence="8">
    <location>
        <begin position="381"/>
        <end position="479"/>
    </location>
</feature>
<feature type="coiled-coil region" evidence="5">
    <location>
        <begin position="376"/>
        <end position="442"/>
    </location>
</feature>
<dbReference type="GO" id="GO:0016020">
    <property type="term" value="C:membrane"/>
    <property type="evidence" value="ECO:0007669"/>
    <property type="project" value="UniProtKB-SubCell"/>
</dbReference>
<evidence type="ECO:0000313" key="9">
    <source>
        <dbReference type="EMBL" id="KAF3589869.1"/>
    </source>
</evidence>
<evidence type="ECO:0000256" key="3">
    <source>
        <dbReference type="ARBA" id="ARBA00022989"/>
    </source>
</evidence>
<dbReference type="Proteomes" id="UP000712600">
    <property type="component" value="Unassembled WGS sequence"/>
</dbReference>
<dbReference type="PANTHER" id="PTHR31422:SF53">
    <property type="entry name" value="GTD-BINDING DOMAIN-CONTAINING PROTEIN"/>
    <property type="match status" value="1"/>
</dbReference>
<evidence type="ECO:0000256" key="4">
    <source>
        <dbReference type="ARBA" id="ARBA00023136"/>
    </source>
</evidence>
<comment type="subcellular location">
    <subcellularLocation>
        <location evidence="1">Membrane</location>
    </subcellularLocation>
</comment>
<keyword evidence="4 7" id="KW-0472">Membrane</keyword>
<reference evidence="9" key="1">
    <citation type="submission" date="2019-12" db="EMBL/GenBank/DDBJ databases">
        <title>Genome sequencing and annotation of Brassica cretica.</title>
        <authorList>
            <person name="Studholme D.J."/>
            <person name="Sarris P."/>
        </authorList>
    </citation>
    <scope>NUCLEOTIDE SEQUENCE</scope>
    <source>
        <strain evidence="9">PFS-109/04</strain>
        <tissue evidence="9">Leaf</tissue>
    </source>
</reference>
<feature type="transmembrane region" description="Helical" evidence="7">
    <location>
        <begin position="159"/>
        <end position="179"/>
    </location>
</feature>
<evidence type="ECO:0000256" key="1">
    <source>
        <dbReference type="ARBA" id="ARBA00004370"/>
    </source>
</evidence>
<keyword evidence="3 7" id="KW-1133">Transmembrane helix</keyword>
<gene>
    <name evidence="9" type="ORF">F2Q69_00025857</name>
</gene>
<evidence type="ECO:0000313" key="10">
    <source>
        <dbReference type="Proteomes" id="UP000712600"/>
    </source>
</evidence>
<evidence type="ECO:0000256" key="2">
    <source>
        <dbReference type="ARBA" id="ARBA00022692"/>
    </source>
</evidence>
<evidence type="ECO:0000259" key="8">
    <source>
        <dbReference type="PROSITE" id="PS51775"/>
    </source>
</evidence>
<protein>
    <recommendedName>
        <fullName evidence="8">GTD-binding domain-containing protein</fullName>
    </recommendedName>
</protein>
<evidence type="ECO:0000256" key="6">
    <source>
        <dbReference type="SAM" id="MobiDB-lite"/>
    </source>
</evidence>
<keyword evidence="2 7" id="KW-0812">Transmembrane</keyword>
<keyword evidence="5" id="KW-0175">Coiled coil</keyword>